<name>A0ABY2QFK0_9SPHN</name>
<comment type="caution">
    <text evidence="6">Lacks conserved residue(s) required for the propagation of feature annotation.</text>
</comment>
<keyword evidence="8" id="KW-1185">Reference proteome</keyword>
<dbReference type="RefSeq" id="WP_136451777.1">
    <property type="nucleotide sequence ID" value="NZ_SSTI01000008.1"/>
</dbReference>
<organism evidence="7 8">
    <name type="scientific">Sphingomonas olei</name>
    <dbReference type="NCBI Taxonomy" id="1886787"/>
    <lineage>
        <taxon>Bacteria</taxon>
        <taxon>Pseudomonadati</taxon>
        <taxon>Pseudomonadota</taxon>
        <taxon>Alphaproteobacteria</taxon>
        <taxon>Sphingomonadales</taxon>
        <taxon>Sphingomonadaceae</taxon>
        <taxon>Sphingomonas</taxon>
    </lineage>
</organism>
<evidence type="ECO:0000256" key="3">
    <source>
        <dbReference type="ARBA" id="ARBA00022692"/>
    </source>
</evidence>
<evidence type="ECO:0000256" key="6">
    <source>
        <dbReference type="RuleBase" id="RU363076"/>
    </source>
</evidence>
<comment type="similarity">
    <text evidence="2 6">Belongs to the SURF1 family.</text>
</comment>
<proteinExistence type="inferred from homology"/>
<reference evidence="7 8" key="1">
    <citation type="submission" date="2019-04" db="EMBL/GenBank/DDBJ databases">
        <title>Microbes associate with the intestines of laboratory mice.</title>
        <authorList>
            <person name="Navarre W."/>
            <person name="Wong E."/>
            <person name="Huang K.C."/>
            <person name="Tropini C."/>
            <person name="Ng K."/>
            <person name="Yu B."/>
        </authorList>
    </citation>
    <scope>NUCLEOTIDE SEQUENCE [LARGE SCALE GENOMIC DNA]</scope>
    <source>
        <strain evidence="7 8">NM83_B4-11</strain>
    </source>
</reference>
<dbReference type="CDD" id="cd06662">
    <property type="entry name" value="SURF1"/>
    <property type="match status" value="1"/>
</dbReference>
<evidence type="ECO:0000256" key="4">
    <source>
        <dbReference type="ARBA" id="ARBA00022989"/>
    </source>
</evidence>
<dbReference type="InterPro" id="IPR002994">
    <property type="entry name" value="Surf1/Shy1"/>
</dbReference>
<dbReference type="PANTHER" id="PTHR23427">
    <property type="entry name" value="SURFEIT LOCUS PROTEIN"/>
    <property type="match status" value="1"/>
</dbReference>
<evidence type="ECO:0000313" key="7">
    <source>
        <dbReference type="EMBL" id="THG39349.1"/>
    </source>
</evidence>
<keyword evidence="3 6" id="KW-0812">Transmembrane</keyword>
<evidence type="ECO:0000256" key="2">
    <source>
        <dbReference type="ARBA" id="ARBA00007165"/>
    </source>
</evidence>
<gene>
    <name evidence="7" type="ORF">E5988_11705</name>
</gene>
<feature type="transmembrane region" description="Helical" evidence="6">
    <location>
        <begin position="201"/>
        <end position="222"/>
    </location>
</feature>
<protein>
    <recommendedName>
        <fullName evidence="6">SURF1-like protein</fullName>
    </recommendedName>
</protein>
<dbReference type="PANTHER" id="PTHR23427:SF2">
    <property type="entry name" value="SURFEIT LOCUS PROTEIN 1"/>
    <property type="match status" value="1"/>
</dbReference>
<dbReference type="InterPro" id="IPR045214">
    <property type="entry name" value="Surf1/Surf4"/>
</dbReference>
<dbReference type="EMBL" id="SSTI01000008">
    <property type="protein sequence ID" value="THG39349.1"/>
    <property type="molecule type" value="Genomic_DNA"/>
</dbReference>
<dbReference type="Pfam" id="PF02104">
    <property type="entry name" value="SURF1"/>
    <property type="match status" value="1"/>
</dbReference>
<comment type="caution">
    <text evidence="7">The sequence shown here is derived from an EMBL/GenBank/DDBJ whole genome shotgun (WGS) entry which is preliminary data.</text>
</comment>
<keyword evidence="5 6" id="KW-0472">Membrane</keyword>
<evidence type="ECO:0000256" key="1">
    <source>
        <dbReference type="ARBA" id="ARBA00004370"/>
    </source>
</evidence>
<dbReference type="Proteomes" id="UP000308038">
    <property type="component" value="Unassembled WGS sequence"/>
</dbReference>
<evidence type="ECO:0000256" key="5">
    <source>
        <dbReference type="ARBA" id="ARBA00023136"/>
    </source>
</evidence>
<accession>A0ABY2QFK0</accession>
<evidence type="ECO:0000313" key="8">
    <source>
        <dbReference type="Proteomes" id="UP000308038"/>
    </source>
</evidence>
<keyword evidence="4 6" id="KW-1133">Transmembrane helix</keyword>
<keyword evidence="6" id="KW-1003">Cell membrane</keyword>
<dbReference type="PROSITE" id="PS50895">
    <property type="entry name" value="SURF1"/>
    <property type="match status" value="1"/>
</dbReference>
<sequence>MRRVAFAGLCLALAILFAGLGIWQVERRAWKLDLIAKVEGRVHAAPSTLPPRDEWQGDNAYRRVRVTGTFLHDRETLVQALTALGGGWWVLTPLQTQDGIILVNRGYVPDDRRDRATRQAALPTGPVTVTGLMRDPEPGGGFLRSNDPAADRWFSRDVAAIARARQLGATAPFFIDADDTPNTGGYPVGGLTVISFRNNHLSYAVTWFALALLSVAGAVIVLRSGRRR</sequence>
<comment type="subcellular location">
    <subcellularLocation>
        <location evidence="6">Cell membrane</location>
        <topology evidence="6">Multi-pass membrane protein</topology>
    </subcellularLocation>
    <subcellularLocation>
        <location evidence="1">Membrane</location>
    </subcellularLocation>
</comment>